<dbReference type="Proteomes" id="UP000583752">
    <property type="component" value="Unassembled WGS sequence"/>
</dbReference>
<dbReference type="CDD" id="cd03801">
    <property type="entry name" value="GT4_PimA-like"/>
    <property type="match status" value="1"/>
</dbReference>
<protein>
    <submittedName>
        <fullName evidence="2">TIGR04348 family glycosyltransferase</fullName>
    </submittedName>
</protein>
<dbReference type="InterPro" id="IPR027627">
    <property type="entry name" value="Glycosyltransferase_put"/>
</dbReference>
<reference evidence="2 3" key="1">
    <citation type="submission" date="2020-04" db="EMBL/GenBank/DDBJ databases">
        <title>Massilia sp. RP-1-19 isolated from soil.</title>
        <authorList>
            <person name="Dahal R.H."/>
        </authorList>
    </citation>
    <scope>NUCLEOTIDE SEQUENCE [LARGE SCALE GENOMIC DNA]</scope>
    <source>
        <strain evidence="2 3">RP-1-19</strain>
    </source>
</reference>
<dbReference type="NCBIfam" id="TIGR04348">
    <property type="entry name" value="selenoneine biosynthesis selenosugar synthase SenB"/>
    <property type="match status" value="1"/>
</dbReference>
<keyword evidence="3" id="KW-1185">Reference proteome</keyword>
<keyword evidence="2" id="KW-0808">Transferase</keyword>
<dbReference type="PANTHER" id="PTHR46660:SF2">
    <property type="entry name" value="GLYCOSYLTRANSFERASE 1 DOMAIN-CONTAINING PROTEIN 1"/>
    <property type="match status" value="1"/>
</dbReference>
<dbReference type="SUPFAM" id="SSF53756">
    <property type="entry name" value="UDP-Glycosyltransferase/glycogen phosphorylase"/>
    <property type="match status" value="1"/>
</dbReference>
<sequence>MAEANNGNWQTAMRWARFLTPRYDVNIAASWTPVTGATPDLMIALHARRSAAVLAAFAEDHPDSPRVLVLTGTDLYRDIHDDPAAQASLAHADILVLLQEAGVAMLPPEHRSKARVIWQSAPSLPHVAPPPGAREFTFSMIGHLRPEKDPLTFMRAAQLAANPDARFIHIGGALDPQLGTAAEATAAADPRYQWMGNLAHDAARMALSCSDAMVIASLMEGGANVIIEAVTSGVPVLASDIDGNRGMLGSGYEGYFPVGDAPALAALMERCMLDPPFRERLHAQCAARAALFAPEAEQAAVLDLVDNLLIARPAGAN</sequence>
<evidence type="ECO:0000313" key="2">
    <source>
        <dbReference type="EMBL" id="NML61898.1"/>
    </source>
</evidence>
<dbReference type="AlphaFoldDB" id="A0A848HT87"/>
<evidence type="ECO:0000313" key="3">
    <source>
        <dbReference type="Proteomes" id="UP000583752"/>
    </source>
</evidence>
<gene>
    <name evidence="2" type="ORF">HHL21_12580</name>
</gene>
<dbReference type="InterPro" id="IPR052622">
    <property type="entry name" value="Glycosyltransferase_G1"/>
</dbReference>
<dbReference type="PANTHER" id="PTHR46660">
    <property type="match status" value="1"/>
</dbReference>
<dbReference type="EMBL" id="JABBGG010000006">
    <property type="protein sequence ID" value="NML61898.1"/>
    <property type="molecule type" value="Genomic_DNA"/>
</dbReference>
<dbReference type="GO" id="GO:0016757">
    <property type="term" value="F:glycosyltransferase activity"/>
    <property type="evidence" value="ECO:0007669"/>
    <property type="project" value="InterPro"/>
</dbReference>
<dbReference type="InterPro" id="IPR001296">
    <property type="entry name" value="Glyco_trans_1"/>
</dbReference>
<accession>A0A848HT87</accession>
<organism evidence="2 3">
    <name type="scientific">Massilia polaris</name>
    <dbReference type="NCBI Taxonomy" id="2728846"/>
    <lineage>
        <taxon>Bacteria</taxon>
        <taxon>Pseudomonadati</taxon>
        <taxon>Pseudomonadota</taxon>
        <taxon>Betaproteobacteria</taxon>
        <taxon>Burkholderiales</taxon>
        <taxon>Oxalobacteraceae</taxon>
        <taxon>Telluria group</taxon>
        <taxon>Massilia</taxon>
    </lineage>
</organism>
<feature type="domain" description="Glycosyl transferase family 1" evidence="1">
    <location>
        <begin position="135"/>
        <end position="282"/>
    </location>
</feature>
<dbReference type="Gene3D" id="3.40.50.2000">
    <property type="entry name" value="Glycogen Phosphorylase B"/>
    <property type="match status" value="2"/>
</dbReference>
<comment type="caution">
    <text evidence="2">The sequence shown here is derived from an EMBL/GenBank/DDBJ whole genome shotgun (WGS) entry which is preliminary data.</text>
</comment>
<proteinExistence type="predicted"/>
<evidence type="ECO:0000259" key="1">
    <source>
        <dbReference type="Pfam" id="PF00534"/>
    </source>
</evidence>
<name>A0A848HT87_9BURK</name>
<dbReference type="Pfam" id="PF00534">
    <property type="entry name" value="Glycos_transf_1"/>
    <property type="match status" value="1"/>
</dbReference>